<evidence type="ECO:0000313" key="5">
    <source>
        <dbReference type="Proteomes" id="UP000673691"/>
    </source>
</evidence>
<keyword evidence="5" id="KW-1185">Reference proteome</keyword>
<feature type="region of interest" description="Disordered" evidence="3">
    <location>
        <begin position="71"/>
        <end position="96"/>
    </location>
</feature>
<comment type="similarity">
    <text evidence="1">Belongs to the eukaryotic/archaeal RNase P protein component 2 family.</text>
</comment>
<evidence type="ECO:0000256" key="3">
    <source>
        <dbReference type="SAM" id="MobiDB-lite"/>
    </source>
</evidence>
<name>A0A8H8A1L6_9FUNG</name>
<dbReference type="AlphaFoldDB" id="A0A8H8A1L6"/>
<dbReference type="OrthoDB" id="24745at2759"/>
<dbReference type="PANTHER" id="PTHR15441">
    <property type="entry name" value="RIBONUCLEASE P PROTEIN SUBUNIT P14"/>
    <property type="match status" value="1"/>
</dbReference>
<keyword evidence="2" id="KW-0819">tRNA processing</keyword>
<dbReference type="InterPro" id="IPR002759">
    <property type="entry name" value="Pop5/Rpp14/Rnp2-like"/>
</dbReference>
<dbReference type="GO" id="GO:0033204">
    <property type="term" value="F:ribonuclease P RNA binding"/>
    <property type="evidence" value="ECO:0007669"/>
    <property type="project" value="TreeGrafter"/>
</dbReference>
<reference evidence="4 5" key="1">
    <citation type="journal article" name="Sci. Rep.">
        <title>Genome-scale phylogenetic analyses confirm Olpidium as the closest living zoosporic fungus to the non-flagellated, terrestrial fungi.</title>
        <authorList>
            <person name="Chang Y."/>
            <person name="Rochon D."/>
            <person name="Sekimoto S."/>
            <person name="Wang Y."/>
            <person name="Chovatia M."/>
            <person name="Sandor L."/>
            <person name="Salamov A."/>
            <person name="Grigoriev I.V."/>
            <person name="Stajich J.E."/>
            <person name="Spatafora J.W."/>
        </authorList>
    </citation>
    <scope>NUCLEOTIDE SEQUENCE [LARGE SCALE GENOMIC DNA]</scope>
    <source>
        <strain evidence="4">S191</strain>
    </source>
</reference>
<dbReference type="GO" id="GO:0000172">
    <property type="term" value="C:ribonuclease MRP complex"/>
    <property type="evidence" value="ECO:0007669"/>
    <property type="project" value="TreeGrafter"/>
</dbReference>
<dbReference type="InterPro" id="IPR038085">
    <property type="entry name" value="Rnp2-like_sf"/>
</dbReference>
<gene>
    <name evidence="4" type="ORF">BJ554DRAFT_8203</name>
</gene>
<evidence type="ECO:0000313" key="4">
    <source>
        <dbReference type="EMBL" id="KAG5463362.1"/>
    </source>
</evidence>
<dbReference type="Proteomes" id="UP000673691">
    <property type="component" value="Unassembled WGS sequence"/>
</dbReference>
<dbReference type="Pfam" id="PF01900">
    <property type="entry name" value="RNase_P_Rpp14"/>
    <property type="match status" value="1"/>
</dbReference>
<proteinExistence type="inferred from homology"/>
<dbReference type="GO" id="GO:0030681">
    <property type="term" value="C:multimeric ribonuclease P complex"/>
    <property type="evidence" value="ECO:0007669"/>
    <property type="project" value="TreeGrafter"/>
</dbReference>
<dbReference type="GO" id="GO:0001682">
    <property type="term" value="P:tRNA 5'-leader removal"/>
    <property type="evidence" value="ECO:0007669"/>
    <property type="project" value="InterPro"/>
</dbReference>
<dbReference type="PANTHER" id="PTHR15441:SF2">
    <property type="entry name" value="RIBONUCLEASE P_MRP PROTEIN SUBUNIT POP5"/>
    <property type="match status" value="1"/>
</dbReference>
<accession>A0A8H8A1L6</accession>
<dbReference type="Gene3D" id="3.30.70.3250">
    <property type="entry name" value="Ribonuclease P, Pop5 subunit"/>
    <property type="match status" value="1"/>
</dbReference>
<sequence length="96" mass="10254">MVRIKNRYLLVEVVFESPSPPGPSPVGYNQSAIFHVVRDSLQLNFGDYGAGILATFGGKNLGAAERYPPLVHARPRPNLQTSASSLPGGRPNGPLV</sequence>
<dbReference type="SUPFAM" id="SSF160350">
    <property type="entry name" value="Rnp2-like"/>
    <property type="match status" value="1"/>
</dbReference>
<organism evidence="4 5">
    <name type="scientific">Olpidium bornovanus</name>
    <dbReference type="NCBI Taxonomy" id="278681"/>
    <lineage>
        <taxon>Eukaryota</taxon>
        <taxon>Fungi</taxon>
        <taxon>Fungi incertae sedis</taxon>
        <taxon>Olpidiomycota</taxon>
        <taxon>Olpidiomycotina</taxon>
        <taxon>Olpidiomycetes</taxon>
        <taxon>Olpidiales</taxon>
        <taxon>Olpidiaceae</taxon>
        <taxon>Olpidium</taxon>
    </lineage>
</organism>
<evidence type="ECO:0000256" key="1">
    <source>
        <dbReference type="ARBA" id="ARBA00010800"/>
    </source>
</evidence>
<protein>
    <submittedName>
        <fullName evidence="4">Uncharacterized protein</fullName>
    </submittedName>
</protein>
<dbReference type="EMBL" id="JAEFCI010000719">
    <property type="protein sequence ID" value="KAG5463362.1"/>
    <property type="molecule type" value="Genomic_DNA"/>
</dbReference>
<dbReference type="GO" id="GO:0005730">
    <property type="term" value="C:nucleolus"/>
    <property type="evidence" value="ECO:0007669"/>
    <property type="project" value="TreeGrafter"/>
</dbReference>
<comment type="caution">
    <text evidence="4">The sequence shown here is derived from an EMBL/GenBank/DDBJ whole genome shotgun (WGS) entry which is preliminary data.</text>
</comment>
<evidence type="ECO:0000256" key="2">
    <source>
        <dbReference type="ARBA" id="ARBA00022694"/>
    </source>
</evidence>